<dbReference type="InParanoid" id="K1PZU0"/>
<dbReference type="EMBL" id="JH815941">
    <property type="protein sequence ID" value="EKC29757.1"/>
    <property type="molecule type" value="Genomic_DNA"/>
</dbReference>
<reference evidence="1" key="1">
    <citation type="journal article" date="2012" name="Nature">
        <title>The oyster genome reveals stress adaptation and complexity of shell formation.</title>
        <authorList>
            <person name="Zhang G."/>
            <person name="Fang X."/>
            <person name="Guo X."/>
            <person name="Li L."/>
            <person name="Luo R."/>
            <person name="Xu F."/>
            <person name="Yang P."/>
            <person name="Zhang L."/>
            <person name="Wang X."/>
            <person name="Qi H."/>
            <person name="Xiong Z."/>
            <person name="Que H."/>
            <person name="Xie Y."/>
            <person name="Holland P.W."/>
            <person name="Paps J."/>
            <person name="Zhu Y."/>
            <person name="Wu F."/>
            <person name="Chen Y."/>
            <person name="Wang J."/>
            <person name="Peng C."/>
            <person name="Meng J."/>
            <person name="Yang L."/>
            <person name="Liu J."/>
            <person name="Wen B."/>
            <person name="Zhang N."/>
            <person name="Huang Z."/>
            <person name="Zhu Q."/>
            <person name="Feng Y."/>
            <person name="Mount A."/>
            <person name="Hedgecock D."/>
            <person name="Xu Z."/>
            <person name="Liu Y."/>
            <person name="Domazet-Loso T."/>
            <person name="Du Y."/>
            <person name="Sun X."/>
            <person name="Zhang S."/>
            <person name="Liu B."/>
            <person name="Cheng P."/>
            <person name="Jiang X."/>
            <person name="Li J."/>
            <person name="Fan D."/>
            <person name="Wang W."/>
            <person name="Fu W."/>
            <person name="Wang T."/>
            <person name="Wang B."/>
            <person name="Zhang J."/>
            <person name="Peng Z."/>
            <person name="Li Y."/>
            <person name="Li N."/>
            <person name="Wang J."/>
            <person name="Chen M."/>
            <person name="He Y."/>
            <person name="Tan F."/>
            <person name="Song X."/>
            <person name="Zheng Q."/>
            <person name="Huang R."/>
            <person name="Yang H."/>
            <person name="Du X."/>
            <person name="Chen L."/>
            <person name="Yang M."/>
            <person name="Gaffney P.M."/>
            <person name="Wang S."/>
            <person name="Luo L."/>
            <person name="She Z."/>
            <person name="Ming Y."/>
            <person name="Huang W."/>
            <person name="Zhang S."/>
            <person name="Huang B."/>
            <person name="Zhang Y."/>
            <person name="Qu T."/>
            <person name="Ni P."/>
            <person name="Miao G."/>
            <person name="Wang J."/>
            <person name="Wang Q."/>
            <person name="Steinberg C.E."/>
            <person name="Wang H."/>
            <person name="Li N."/>
            <person name="Qian L."/>
            <person name="Zhang G."/>
            <person name="Li Y."/>
            <person name="Yang H."/>
            <person name="Liu X."/>
            <person name="Wang J."/>
            <person name="Yin Y."/>
            <person name="Wang J."/>
        </authorList>
    </citation>
    <scope>NUCLEOTIDE SEQUENCE [LARGE SCALE GENOMIC DNA]</scope>
    <source>
        <strain evidence="1">05x7-T-G4-1.051#20</strain>
    </source>
</reference>
<sequence length="57" mass="6467">MATTIQPSNYPSLCRTFRAKSLPSHHWDGKESPAVVSLTYPNVRRHFRSSPEGNEKP</sequence>
<proteinExistence type="predicted"/>
<gene>
    <name evidence="1" type="ORF">CGI_10002996</name>
</gene>
<protein>
    <submittedName>
        <fullName evidence="1">Uncharacterized protein</fullName>
    </submittedName>
</protein>
<name>K1PZU0_MAGGI</name>
<evidence type="ECO:0000313" key="1">
    <source>
        <dbReference type="EMBL" id="EKC29757.1"/>
    </source>
</evidence>
<dbReference type="AlphaFoldDB" id="K1PZU0"/>
<dbReference type="HOGENOM" id="CLU_2998456_0_0_1"/>
<accession>K1PZU0</accession>
<organism evidence="1">
    <name type="scientific">Magallana gigas</name>
    <name type="common">Pacific oyster</name>
    <name type="synonym">Crassostrea gigas</name>
    <dbReference type="NCBI Taxonomy" id="29159"/>
    <lineage>
        <taxon>Eukaryota</taxon>
        <taxon>Metazoa</taxon>
        <taxon>Spiralia</taxon>
        <taxon>Lophotrochozoa</taxon>
        <taxon>Mollusca</taxon>
        <taxon>Bivalvia</taxon>
        <taxon>Autobranchia</taxon>
        <taxon>Pteriomorphia</taxon>
        <taxon>Ostreida</taxon>
        <taxon>Ostreoidea</taxon>
        <taxon>Ostreidae</taxon>
        <taxon>Magallana</taxon>
    </lineage>
</organism>